<protein>
    <submittedName>
        <fullName evidence="2">Uncharacterized protein</fullName>
    </submittedName>
</protein>
<feature type="transmembrane region" description="Helical" evidence="1">
    <location>
        <begin position="31"/>
        <end position="53"/>
    </location>
</feature>
<accession>F0QYF7</accession>
<keyword evidence="3" id="KW-1185">Reference proteome</keyword>
<dbReference type="Proteomes" id="UP000007485">
    <property type="component" value="Chromosome"/>
</dbReference>
<dbReference type="STRING" id="985053.VMUT_1185"/>
<dbReference type="RefSeq" id="WP_013604552.1">
    <property type="nucleotide sequence ID" value="NC_015151.1"/>
</dbReference>
<name>F0QYF7_VULM7</name>
<keyword evidence="1" id="KW-1133">Transmembrane helix</keyword>
<dbReference type="HOGENOM" id="CLU_528571_0_0_2"/>
<evidence type="ECO:0000313" key="3">
    <source>
        <dbReference type="Proteomes" id="UP000007485"/>
    </source>
</evidence>
<evidence type="ECO:0000313" key="2">
    <source>
        <dbReference type="EMBL" id="ADY01390.1"/>
    </source>
</evidence>
<evidence type="ECO:0000256" key="1">
    <source>
        <dbReference type="SAM" id="Phobius"/>
    </source>
</evidence>
<gene>
    <name evidence="2" type="ordered locus">VMUT_1185</name>
</gene>
<keyword evidence="1" id="KW-0812">Transmembrane</keyword>
<dbReference type="EMBL" id="CP002529">
    <property type="protein sequence ID" value="ADY01390.1"/>
    <property type="molecule type" value="Genomic_DNA"/>
</dbReference>
<reference evidence="2 3" key="1">
    <citation type="journal article" date="2011" name="J. Bacteriol.">
        <title>Complete genome sequence of 'Vulcanisaeta moutnovskia' strain 768-28, a novel member of the hyperthermophilic crenarchaeal genus vulcanisaeta.</title>
        <authorList>
            <person name="Gumerov V.M."/>
            <person name="Mardanov A.V."/>
            <person name="Beletsky A.V."/>
            <person name="Prokofeva M.I."/>
            <person name="Bonch-Osmolovskaya E.A."/>
            <person name="Ravin N.V."/>
            <person name="Skryabin K.G."/>
        </authorList>
    </citation>
    <scope>NUCLEOTIDE SEQUENCE [LARGE SCALE GENOMIC DNA]</scope>
    <source>
        <strain evidence="2 3">768-28</strain>
    </source>
</reference>
<dbReference type="KEGG" id="vmo:VMUT_1185"/>
<organism evidence="2 3">
    <name type="scientific">Vulcanisaeta moutnovskia (strain 768-28)</name>
    <dbReference type="NCBI Taxonomy" id="985053"/>
    <lineage>
        <taxon>Archaea</taxon>
        <taxon>Thermoproteota</taxon>
        <taxon>Thermoprotei</taxon>
        <taxon>Thermoproteales</taxon>
        <taxon>Thermoproteaceae</taxon>
        <taxon>Vulcanisaeta</taxon>
    </lineage>
</organism>
<dbReference type="AlphaFoldDB" id="F0QYF7"/>
<dbReference type="OrthoDB" id="383062at2157"/>
<sequence length="515" mass="57631">MKYVYCGRALPINNDAGLRTCMVEGKTPGTWFKYLVITASLLTIVLLYIYLYYSVLAPTPHGNANTVYLGHDLSINYTESINYFRDIGGLVIIVGPQKLYNEIYQRALGLGITNVYYAGLNLSEALALLMYRPSSILIIDLPYIKMSPAELSKMVVPYVRYGIIAFYNASPVILQDYALNVLLRAEVINNVVNGHYIAFIPYLAGGPPFSVEAITDYGNGLDMSIGYKLSLRGLMFVLYEQTHDTYYDPCTVTSTGQLNLPGGSYYESPTFNDYGSPYSDSYISDWYYDFCIYYPSNWEYTATVPDYINLFPYEWVDVQPQSSYSLAYYEWTPPRSAITTYSMGIAIDYSSSWYWYSNGGRYGNGLAPISGPQVFSSPSSISSTTSSDPANVVHSDLPVVSNVYSNDTWSLMLSSAAFGGAVQFSAGDNGVLHLPSTQTEPYYTGYLPVDGNFTIESQEFPSDGTQCMYYYYYAIQLRWYVIYGTSPTTLSFNNESYVIWSPALSGTACFPVYPH</sequence>
<proteinExistence type="predicted"/>
<keyword evidence="1" id="KW-0472">Membrane</keyword>
<dbReference type="GeneID" id="10288837"/>